<dbReference type="InterPro" id="IPR000595">
    <property type="entry name" value="cNMP-bd_dom"/>
</dbReference>
<protein>
    <submittedName>
        <fullName evidence="2">Crp/Fnr family transcriptional regulator</fullName>
    </submittedName>
</protein>
<gene>
    <name evidence="2" type="ORF">H8S77_05770</name>
</gene>
<reference evidence="2 3" key="1">
    <citation type="submission" date="2020-08" db="EMBL/GenBank/DDBJ databases">
        <title>Genome public.</title>
        <authorList>
            <person name="Liu C."/>
            <person name="Sun Q."/>
        </authorList>
    </citation>
    <scope>NUCLEOTIDE SEQUENCE [LARGE SCALE GENOMIC DNA]</scope>
    <source>
        <strain evidence="2 3">BX2</strain>
    </source>
</reference>
<dbReference type="InterPro" id="IPR014710">
    <property type="entry name" value="RmlC-like_jellyroll"/>
</dbReference>
<dbReference type="EMBL" id="JACOOI010000004">
    <property type="protein sequence ID" value="MBC5642391.1"/>
    <property type="molecule type" value="Genomic_DNA"/>
</dbReference>
<comment type="caution">
    <text evidence="2">The sequence shown here is derived from an EMBL/GenBank/DDBJ whole genome shotgun (WGS) entry which is preliminary data.</text>
</comment>
<evidence type="ECO:0000313" key="3">
    <source>
        <dbReference type="Proteomes" id="UP000644010"/>
    </source>
</evidence>
<sequence>MDQGYNNIINSIRKFYPVSDESIAELTGHFTPLFLPKKHLLIKGGVLDRHVYFIEKGFCRSYCILNGKEVTIWFSREGDITFAMKDLYHNKPGYEYVEILEDSLFYSIPINELNALYQKNIEIANWSRVIHQECLLQIDQIHIDRLYLTAKERYEKLIDEQPDLLSRANLGHIASFLGMTQQNLSRLRNEKLHSSLRF</sequence>
<organism evidence="2 3">
    <name type="scientific">Parabacteroides segnis</name>
    <dbReference type="NCBI Taxonomy" id="2763058"/>
    <lineage>
        <taxon>Bacteria</taxon>
        <taxon>Pseudomonadati</taxon>
        <taxon>Bacteroidota</taxon>
        <taxon>Bacteroidia</taxon>
        <taxon>Bacteroidales</taxon>
        <taxon>Tannerellaceae</taxon>
        <taxon>Parabacteroides</taxon>
    </lineage>
</organism>
<dbReference type="RefSeq" id="WP_186958648.1">
    <property type="nucleotide sequence ID" value="NZ_JACOOI010000004.1"/>
</dbReference>
<evidence type="ECO:0000259" key="1">
    <source>
        <dbReference type="Pfam" id="PF00027"/>
    </source>
</evidence>
<dbReference type="Gene3D" id="2.60.120.10">
    <property type="entry name" value="Jelly Rolls"/>
    <property type="match status" value="1"/>
</dbReference>
<accession>A0ABR7DXZ4</accession>
<feature type="domain" description="Cyclic nucleotide-binding" evidence="1">
    <location>
        <begin position="35"/>
        <end position="120"/>
    </location>
</feature>
<evidence type="ECO:0000313" key="2">
    <source>
        <dbReference type="EMBL" id="MBC5642391.1"/>
    </source>
</evidence>
<dbReference type="SUPFAM" id="SSF51206">
    <property type="entry name" value="cAMP-binding domain-like"/>
    <property type="match status" value="1"/>
</dbReference>
<dbReference type="Pfam" id="PF00027">
    <property type="entry name" value="cNMP_binding"/>
    <property type="match status" value="1"/>
</dbReference>
<dbReference type="Proteomes" id="UP000644010">
    <property type="component" value="Unassembled WGS sequence"/>
</dbReference>
<keyword evidence="3" id="KW-1185">Reference proteome</keyword>
<dbReference type="InterPro" id="IPR018490">
    <property type="entry name" value="cNMP-bd_dom_sf"/>
</dbReference>
<name>A0ABR7DXZ4_9BACT</name>
<proteinExistence type="predicted"/>